<gene>
    <name evidence="2" type="ORF">Scep_025020</name>
</gene>
<feature type="compositionally biased region" description="Basic and acidic residues" evidence="1">
    <location>
        <begin position="47"/>
        <end position="66"/>
    </location>
</feature>
<feature type="region of interest" description="Disordered" evidence="1">
    <location>
        <begin position="1"/>
        <end position="66"/>
    </location>
</feature>
<evidence type="ECO:0000313" key="3">
    <source>
        <dbReference type="Proteomes" id="UP001419268"/>
    </source>
</evidence>
<accession>A0AAP0EXL9</accession>
<keyword evidence="3" id="KW-1185">Reference proteome</keyword>
<name>A0AAP0EXL9_9MAGN</name>
<organism evidence="2 3">
    <name type="scientific">Stephania cephalantha</name>
    <dbReference type="NCBI Taxonomy" id="152367"/>
    <lineage>
        <taxon>Eukaryota</taxon>
        <taxon>Viridiplantae</taxon>
        <taxon>Streptophyta</taxon>
        <taxon>Embryophyta</taxon>
        <taxon>Tracheophyta</taxon>
        <taxon>Spermatophyta</taxon>
        <taxon>Magnoliopsida</taxon>
        <taxon>Ranunculales</taxon>
        <taxon>Menispermaceae</taxon>
        <taxon>Menispermoideae</taxon>
        <taxon>Cissampelideae</taxon>
        <taxon>Stephania</taxon>
    </lineage>
</organism>
<dbReference type="AlphaFoldDB" id="A0AAP0EXL9"/>
<evidence type="ECO:0000256" key="1">
    <source>
        <dbReference type="SAM" id="MobiDB-lite"/>
    </source>
</evidence>
<comment type="caution">
    <text evidence="2">The sequence shown here is derived from an EMBL/GenBank/DDBJ whole genome shotgun (WGS) entry which is preliminary data.</text>
</comment>
<reference evidence="2 3" key="1">
    <citation type="submission" date="2024-01" db="EMBL/GenBank/DDBJ databases">
        <title>Genome assemblies of Stephania.</title>
        <authorList>
            <person name="Yang L."/>
        </authorList>
    </citation>
    <scope>NUCLEOTIDE SEQUENCE [LARGE SCALE GENOMIC DNA]</scope>
    <source>
        <strain evidence="2">JXDWG</strain>
        <tissue evidence="2">Leaf</tissue>
    </source>
</reference>
<dbReference type="EMBL" id="JBBNAG010000010">
    <property type="protein sequence ID" value="KAK9101590.1"/>
    <property type="molecule type" value="Genomic_DNA"/>
</dbReference>
<proteinExistence type="predicted"/>
<dbReference type="Proteomes" id="UP001419268">
    <property type="component" value="Unassembled WGS sequence"/>
</dbReference>
<protein>
    <submittedName>
        <fullName evidence="2">Uncharacterized protein</fullName>
    </submittedName>
</protein>
<sequence length="66" mass="7381">MSHQEGEWRRRWRGAATPGKMQAWRSSGSRAVARSDRGADGGPRCNGEQRERDDAQGARGEREQLA</sequence>
<evidence type="ECO:0000313" key="2">
    <source>
        <dbReference type="EMBL" id="KAK9101590.1"/>
    </source>
</evidence>